<keyword evidence="1" id="KW-0472">Membrane</keyword>
<dbReference type="AlphaFoldDB" id="A0A6H1P4W7"/>
<keyword evidence="1" id="KW-0812">Transmembrane</keyword>
<organism evidence="2 3">
    <name type="scientific">Priestia megaterium</name>
    <name type="common">Bacillus megaterium</name>
    <dbReference type="NCBI Taxonomy" id="1404"/>
    <lineage>
        <taxon>Bacteria</taxon>
        <taxon>Bacillati</taxon>
        <taxon>Bacillota</taxon>
        <taxon>Bacilli</taxon>
        <taxon>Bacillales</taxon>
        <taxon>Bacillaceae</taxon>
        <taxon>Priestia</taxon>
    </lineage>
</organism>
<dbReference type="Proteomes" id="UP000501868">
    <property type="component" value="Chromosome"/>
</dbReference>
<reference evidence="2 3" key="1">
    <citation type="submission" date="2020-04" db="EMBL/GenBank/DDBJ databases">
        <title>Genome-Wide Identification of 5-Methylcytosine Sites in Bacterial Genomes By High-Throughput Sequencing of MspJI Restriction Fragments.</title>
        <authorList>
            <person name="Wu V."/>
        </authorList>
    </citation>
    <scope>NUCLEOTIDE SEQUENCE [LARGE SCALE GENOMIC DNA]</scope>
    <source>
        <strain evidence="2 3">S2</strain>
    </source>
</reference>
<evidence type="ECO:0000256" key="1">
    <source>
        <dbReference type="SAM" id="Phobius"/>
    </source>
</evidence>
<evidence type="ECO:0000313" key="3">
    <source>
        <dbReference type="Proteomes" id="UP000501868"/>
    </source>
</evidence>
<name>A0A6H1P4W7_PRIMG</name>
<sequence length="98" mass="11106">MNRILAFLATLSILMALNFGAALLFHANIIDLTFPVGMIGILVTAPNNPMTDLFNSQTYMEIEGKRHIKFGKIPIYASIAYTLFAIIITFFYYKSYFL</sequence>
<proteinExistence type="predicted"/>
<gene>
    <name evidence="2" type="ORF">HFZ78_19330</name>
</gene>
<keyword evidence="1" id="KW-1133">Transmembrane helix</keyword>
<accession>A0A6H1P4W7</accession>
<feature type="transmembrane region" description="Helical" evidence="1">
    <location>
        <begin position="75"/>
        <end position="93"/>
    </location>
</feature>
<reference evidence="2 3" key="2">
    <citation type="submission" date="2020-04" db="EMBL/GenBank/DDBJ databases">
        <authorList>
            <person name="Fomenkov A."/>
            <person name="Anton B.P."/>
            <person name="Roberts R.J."/>
        </authorList>
    </citation>
    <scope>NUCLEOTIDE SEQUENCE [LARGE SCALE GENOMIC DNA]</scope>
    <source>
        <strain evidence="2 3">S2</strain>
    </source>
</reference>
<evidence type="ECO:0000313" key="2">
    <source>
        <dbReference type="EMBL" id="QIZ08596.1"/>
    </source>
</evidence>
<dbReference type="EMBL" id="CP051128">
    <property type="protein sequence ID" value="QIZ08596.1"/>
    <property type="molecule type" value="Genomic_DNA"/>
</dbReference>
<feature type="transmembrane region" description="Helical" evidence="1">
    <location>
        <begin position="32"/>
        <end position="54"/>
    </location>
</feature>
<protein>
    <submittedName>
        <fullName evidence="2">Uncharacterized protein</fullName>
    </submittedName>
</protein>